<dbReference type="Gene3D" id="3.40.630.30">
    <property type="match status" value="1"/>
</dbReference>
<dbReference type="EMBL" id="AFXP01000008">
    <property type="protein sequence ID" value="EHG16372.1"/>
    <property type="molecule type" value="Genomic_DNA"/>
</dbReference>
<name>G6AG42_9BACT</name>
<dbReference type="SUPFAM" id="SSF55729">
    <property type="entry name" value="Acyl-CoA N-acyltransferases (Nat)"/>
    <property type="match status" value="1"/>
</dbReference>
<evidence type="ECO:0000313" key="1">
    <source>
        <dbReference type="EMBL" id="EHG16372.1"/>
    </source>
</evidence>
<proteinExistence type="predicted"/>
<dbReference type="PATRIC" id="fig|857291.3.peg.1059"/>
<evidence type="ECO:0008006" key="3">
    <source>
        <dbReference type="Google" id="ProtNLM"/>
    </source>
</evidence>
<protein>
    <recommendedName>
        <fullName evidence="3">N-acetyltransferase domain-containing protein</fullName>
    </recommendedName>
</protein>
<dbReference type="GeneID" id="66731972"/>
<accession>G6AG42</accession>
<comment type="caution">
    <text evidence="1">The sequence shown here is derived from an EMBL/GenBank/DDBJ whole genome shotgun (WGS) entry which is preliminary data.</text>
</comment>
<dbReference type="STRING" id="857291.HMPREF9138_01069"/>
<gene>
    <name evidence="1" type="ORF">HMPREF9138_01069</name>
</gene>
<reference evidence="1 2" key="1">
    <citation type="submission" date="2011-10" db="EMBL/GenBank/DDBJ databases">
        <title>The Genome Sequence of Prevotella histicola F0411.</title>
        <authorList>
            <consortium name="The Broad Institute Genome Sequencing Platform"/>
            <person name="Earl A."/>
            <person name="Ward D."/>
            <person name="Feldgarden M."/>
            <person name="Gevers D."/>
            <person name="Izard J."/>
            <person name="Ganesan A."/>
            <person name="Blanton J.M."/>
            <person name="Baranova O.V."/>
            <person name="Tanner A.C."/>
            <person name="Mathney J.M.J."/>
            <person name="Dewhirst F.E."/>
            <person name="Young S.K."/>
            <person name="Zeng Q."/>
            <person name="Gargeya S."/>
            <person name="Fitzgerald M."/>
            <person name="Haas B."/>
            <person name="Abouelleil A."/>
            <person name="Alvarado L."/>
            <person name="Arachchi H.M."/>
            <person name="Berlin A."/>
            <person name="Brown A."/>
            <person name="Chapman S.B."/>
            <person name="Chen Z."/>
            <person name="Dunbar C."/>
            <person name="Freedman E."/>
            <person name="Gearin G."/>
            <person name="Gellesch M."/>
            <person name="Goldberg J."/>
            <person name="Griggs A."/>
            <person name="Gujja S."/>
            <person name="Heiman D."/>
            <person name="Howarth C."/>
            <person name="Larson L."/>
            <person name="Lui A."/>
            <person name="MacDonald P.J.P."/>
            <person name="Montmayeur A."/>
            <person name="Murphy C."/>
            <person name="Neiman D."/>
            <person name="Pearson M."/>
            <person name="Priest M."/>
            <person name="Roberts A."/>
            <person name="Saif S."/>
            <person name="Shea T."/>
            <person name="Shenoy N."/>
            <person name="Sisk P."/>
            <person name="Stolte C."/>
            <person name="Sykes S."/>
            <person name="Wortman J."/>
            <person name="Nusbaum C."/>
            <person name="Birren B."/>
        </authorList>
    </citation>
    <scope>NUCLEOTIDE SEQUENCE [LARGE SCALE GENOMIC DNA]</scope>
    <source>
        <strain evidence="1 2">F0411</strain>
    </source>
</reference>
<dbReference type="InterPro" id="IPR016181">
    <property type="entry name" value="Acyl_CoA_acyltransferase"/>
</dbReference>
<dbReference type="RefSeq" id="WP_008822980.1">
    <property type="nucleotide sequence ID" value="NZ_JH376763.1"/>
</dbReference>
<evidence type="ECO:0000313" key="2">
    <source>
        <dbReference type="Proteomes" id="UP000004597"/>
    </source>
</evidence>
<organism evidence="1 2">
    <name type="scientific">Prevotella histicola F0411</name>
    <dbReference type="NCBI Taxonomy" id="857291"/>
    <lineage>
        <taxon>Bacteria</taxon>
        <taxon>Pseudomonadati</taxon>
        <taxon>Bacteroidota</taxon>
        <taxon>Bacteroidia</taxon>
        <taxon>Bacteroidales</taxon>
        <taxon>Prevotellaceae</taxon>
        <taxon>Prevotella</taxon>
    </lineage>
</organism>
<dbReference type="Proteomes" id="UP000004597">
    <property type="component" value="Unassembled WGS sequence"/>
</dbReference>
<sequence>MNETISLRKFADIDLNDPFFDSLKEDYPGFEEWFDRKAKDERKAYVQYTDNKLQAFLFLKDESGEELTDVTPNRPACKRLKVGTFKIDAHNTRLGERFVKKIMDVAIYIRADEVYVTVFAKHGGLIRMLERYGFNMEGTKGEENVYVKNMKSLSGDQIKDYPLITTKGKRKFVLSIYPEYHTRMFPDSILKNEENQKYELIKDVSYTNSIHKIYLCSMTGVSQLQKGDLIAIYRTKDDKGPARYRSVVTSVCQVEEIKSPKDFQCVEDFVNYTNYYSIFDTKELKDWYNKKNCVVLKMTYNVAFKKRVTMDYLLNELKISPEYWGFFQLTDEQFSAILKKGEIDENIIID</sequence>
<keyword evidence="2" id="KW-1185">Reference proteome</keyword>
<dbReference type="AlphaFoldDB" id="G6AG42"/>
<dbReference type="HOGENOM" id="CLU_039297_0_0_10"/>